<proteinExistence type="inferred from homology"/>
<keyword evidence="3" id="KW-0815">Transposition</keyword>
<dbReference type="PANTHER" id="PTHR35604">
    <property type="entry name" value="TRANSPOSASE INSH FOR INSERTION SEQUENCE ELEMENT IS5A-RELATED"/>
    <property type="match status" value="1"/>
</dbReference>
<evidence type="ECO:0000256" key="3">
    <source>
        <dbReference type="ARBA" id="ARBA00022578"/>
    </source>
</evidence>
<keyword evidence="4" id="KW-0238">DNA-binding</keyword>
<dbReference type="PANTHER" id="PTHR35604:SF2">
    <property type="entry name" value="TRANSPOSASE INSH FOR INSERTION SEQUENCE ELEMENT IS5A-RELATED"/>
    <property type="match status" value="1"/>
</dbReference>
<sequence>MLKYSLTTYPECVMSQMSFSDFEYAGKRKQTRRERFLAEMDQVVPWSGLLALIEPYYPKAGGGRKPYPLETMLRIHLLQNWFSLSDPAMEEALYEITPMRQFAHLTLSAPIPEDTTIMNFRHLLENHKLAPAILAVINGYLQEKGLSLRQGTIVDATIIHAPSSTKNEDGKRDPEMHQTKKGNQYFFGMKAHIGADVESGLVHHVHGTAANVADVTQVAELLHGEENAVYADAGYTGVEKREEHENREVVWQIAARRSTYSKLNKRSVLYKAKRKIEYLKAQTRAKVEHPFRVIKRQFGYVKVRFRGLMKNTAQLTTLFALSNLWMARKKLMGMG</sequence>
<dbReference type="InterPro" id="IPR008490">
    <property type="entry name" value="Transposase_InsH_N"/>
</dbReference>
<dbReference type="NCBIfam" id="NF033581">
    <property type="entry name" value="transpos_IS5_4"/>
    <property type="match status" value="1"/>
</dbReference>
<feature type="domain" description="Transposase IS4-like" evidence="6">
    <location>
        <begin position="149"/>
        <end position="324"/>
    </location>
</feature>
<dbReference type="GO" id="GO:0004803">
    <property type="term" value="F:transposase activity"/>
    <property type="evidence" value="ECO:0007669"/>
    <property type="project" value="InterPro"/>
</dbReference>
<evidence type="ECO:0000256" key="1">
    <source>
        <dbReference type="ARBA" id="ARBA00003544"/>
    </source>
</evidence>
<dbReference type="InterPro" id="IPR002559">
    <property type="entry name" value="Transposase_11"/>
</dbReference>
<name>A0A449IM04_PSEFR</name>
<comment type="similarity">
    <text evidence="2">Belongs to the transposase 11 family.</text>
</comment>
<dbReference type="Proteomes" id="UP000330809">
    <property type="component" value="Unassembled WGS sequence"/>
</dbReference>
<reference evidence="8 9" key="1">
    <citation type="submission" date="2019-02" db="EMBL/GenBank/DDBJ databases">
        <authorList>
            <consortium name="Pathogen Informatics"/>
        </authorList>
    </citation>
    <scope>NUCLEOTIDE SEQUENCE [LARGE SCALE GENOMIC DNA]</scope>
    <source>
        <strain evidence="8 9">3012STDY7103891</strain>
    </source>
</reference>
<dbReference type="Pfam" id="PF01609">
    <property type="entry name" value="DDE_Tnp_1"/>
    <property type="match status" value="1"/>
</dbReference>
<evidence type="ECO:0000256" key="5">
    <source>
        <dbReference type="ARBA" id="ARBA00023172"/>
    </source>
</evidence>
<accession>A0A449IM04</accession>
<dbReference type="AlphaFoldDB" id="A0A449IM04"/>
<dbReference type="EMBL" id="CAACYJ010000035">
    <property type="protein sequence ID" value="VFB20474.1"/>
    <property type="molecule type" value="Genomic_DNA"/>
</dbReference>
<protein>
    <submittedName>
        <fullName evidence="8">Transposase IS4 family protein</fullName>
    </submittedName>
</protein>
<comment type="function">
    <text evidence="1">Involved in the transposition of the insertion sequence IS5.</text>
</comment>
<evidence type="ECO:0000256" key="4">
    <source>
        <dbReference type="ARBA" id="ARBA00023125"/>
    </source>
</evidence>
<evidence type="ECO:0000313" key="9">
    <source>
        <dbReference type="Proteomes" id="UP000330809"/>
    </source>
</evidence>
<dbReference type="InterPro" id="IPR047959">
    <property type="entry name" value="Transpos_IS5"/>
</dbReference>
<evidence type="ECO:0000256" key="2">
    <source>
        <dbReference type="ARBA" id="ARBA00010075"/>
    </source>
</evidence>
<dbReference type="GO" id="GO:0003677">
    <property type="term" value="F:DNA binding"/>
    <property type="evidence" value="ECO:0007669"/>
    <property type="project" value="UniProtKB-KW"/>
</dbReference>
<dbReference type="Pfam" id="PF05598">
    <property type="entry name" value="DUF772"/>
    <property type="match status" value="1"/>
</dbReference>
<evidence type="ECO:0000259" key="7">
    <source>
        <dbReference type="Pfam" id="PF05598"/>
    </source>
</evidence>
<keyword evidence="5" id="KW-0233">DNA recombination</keyword>
<gene>
    <name evidence="8" type="ORF">NCTC10754_03093</name>
</gene>
<dbReference type="GO" id="GO:0006313">
    <property type="term" value="P:DNA transposition"/>
    <property type="evidence" value="ECO:0007669"/>
    <property type="project" value="InterPro"/>
</dbReference>
<evidence type="ECO:0000313" key="8">
    <source>
        <dbReference type="EMBL" id="VFB20474.1"/>
    </source>
</evidence>
<feature type="domain" description="Transposase InsH N-terminal" evidence="7">
    <location>
        <begin position="30"/>
        <end position="122"/>
    </location>
</feature>
<evidence type="ECO:0000259" key="6">
    <source>
        <dbReference type="Pfam" id="PF01609"/>
    </source>
</evidence>
<organism evidence="8 9">
    <name type="scientific">Pseudomonas fragi</name>
    <dbReference type="NCBI Taxonomy" id="296"/>
    <lineage>
        <taxon>Bacteria</taxon>
        <taxon>Pseudomonadati</taxon>
        <taxon>Pseudomonadota</taxon>
        <taxon>Gammaproteobacteria</taxon>
        <taxon>Pseudomonadales</taxon>
        <taxon>Pseudomonadaceae</taxon>
        <taxon>Pseudomonas</taxon>
    </lineage>
</organism>